<dbReference type="AlphaFoldDB" id="D5EK54"/>
<evidence type="ECO:0008006" key="3">
    <source>
        <dbReference type="Google" id="ProtNLM"/>
    </source>
</evidence>
<keyword evidence="2" id="KW-1185">Reference proteome</keyword>
<protein>
    <recommendedName>
        <fullName evidence="3">YkgJ family cysteine cluster protein</fullName>
    </recommendedName>
</protein>
<accession>D5EK54</accession>
<sequence>MFFAVSADSSYDCTNCGACCCSFPIFASDSDARREPRIKDETKVLSKHLASGQYAYQLHPLPFQDRCAFLNQDALCGIYPTRPNVCRKFQAGSEQCIEARSRQGIV</sequence>
<dbReference type="Proteomes" id="UP000000925">
    <property type="component" value="Chromosome"/>
</dbReference>
<proteinExistence type="predicted"/>
<dbReference type="eggNOG" id="COG0727">
    <property type="taxonomic scope" value="Bacteria"/>
</dbReference>
<evidence type="ECO:0000313" key="1">
    <source>
        <dbReference type="EMBL" id="ADE54803.1"/>
    </source>
</evidence>
<dbReference type="HOGENOM" id="CLU_151365_0_0_0"/>
<name>D5EK54_CORAD</name>
<dbReference type="InterPro" id="IPR005358">
    <property type="entry name" value="Puta_zinc/iron-chelating_dom"/>
</dbReference>
<reference evidence="1" key="1">
    <citation type="journal article" date="2010" name="Stand. Genomic Sci.">
        <title>Complete genome sequence of Coraliomargarita akajimensis type strain (04OKA010-24).</title>
        <authorList>
            <person name="Mavromatis K."/>
            <person name="Abt B."/>
            <person name="Brambilla E."/>
            <person name="Lapidus A."/>
            <person name="Copeland A."/>
            <person name="Deshpande S."/>
            <person name="Nolan M."/>
            <person name="Lucas S."/>
            <person name="Tice H."/>
            <person name="Cheng J.F."/>
            <person name="Han C."/>
            <person name="Detter J.C."/>
            <person name="Woyke T."/>
            <person name="Goodwin L."/>
            <person name="Pitluck S."/>
            <person name="Held B."/>
            <person name="Brettin T."/>
            <person name="Tapia R."/>
            <person name="Ivanova N."/>
            <person name="Mikhailova N."/>
            <person name="Pati A."/>
            <person name="Liolios K."/>
            <person name="Chen A."/>
            <person name="Palaniappan K."/>
            <person name="Land M."/>
            <person name="Hauser L."/>
            <person name="Chang Y.J."/>
            <person name="Jeffries C.D."/>
            <person name="Rohde M."/>
            <person name="Goker M."/>
            <person name="Bristow J."/>
            <person name="Eisen J.A."/>
            <person name="Markowitz V."/>
            <person name="Hugenholtz P."/>
            <person name="Klenk H.P."/>
            <person name="Kyrpides N.C."/>
        </authorList>
    </citation>
    <scope>NUCLEOTIDE SEQUENCE [LARGE SCALE GENOMIC DNA]</scope>
    <source>
        <strain evidence="1">DSM 45221</strain>
    </source>
</reference>
<gene>
    <name evidence="1" type="ordered locus">Caka_1784</name>
</gene>
<dbReference type="RefSeq" id="WP_013043525.1">
    <property type="nucleotide sequence ID" value="NC_014008.1"/>
</dbReference>
<dbReference type="KEGG" id="caa:Caka_1784"/>
<organism evidence="1 2">
    <name type="scientific">Coraliomargarita akajimensis (strain DSM 45221 / IAM 15411 / JCM 23193 / KCTC 12865 / 04OKA010-24)</name>
    <dbReference type="NCBI Taxonomy" id="583355"/>
    <lineage>
        <taxon>Bacteria</taxon>
        <taxon>Pseudomonadati</taxon>
        <taxon>Verrucomicrobiota</taxon>
        <taxon>Opitutia</taxon>
        <taxon>Puniceicoccales</taxon>
        <taxon>Coraliomargaritaceae</taxon>
        <taxon>Coraliomargarita</taxon>
    </lineage>
</organism>
<evidence type="ECO:0000313" key="2">
    <source>
        <dbReference type="Proteomes" id="UP000000925"/>
    </source>
</evidence>
<dbReference type="Pfam" id="PF03692">
    <property type="entry name" value="CxxCxxCC"/>
    <property type="match status" value="1"/>
</dbReference>
<dbReference type="EMBL" id="CP001998">
    <property type="protein sequence ID" value="ADE54803.1"/>
    <property type="molecule type" value="Genomic_DNA"/>
</dbReference>